<keyword evidence="3" id="KW-1185">Reference proteome</keyword>
<name>A0A1X7NLN3_9LACT</name>
<dbReference type="InterPro" id="IPR029058">
    <property type="entry name" value="AB_hydrolase_fold"/>
</dbReference>
<dbReference type="STRING" id="1073423.SAMN04488700_2137"/>
<evidence type="ECO:0000313" key="3">
    <source>
        <dbReference type="Proteomes" id="UP000193435"/>
    </source>
</evidence>
<dbReference type="EMBL" id="FXBJ01000002">
    <property type="protein sequence ID" value="SMH38423.1"/>
    <property type="molecule type" value="Genomic_DNA"/>
</dbReference>
<dbReference type="SUPFAM" id="SSF53474">
    <property type="entry name" value="alpha/beta-Hydrolases"/>
    <property type="match status" value="1"/>
</dbReference>
<dbReference type="RefSeq" id="WP_085560176.1">
    <property type="nucleotide sequence ID" value="NZ_FOAH01000009.1"/>
</dbReference>
<accession>A0A1X7NLN3</accession>
<feature type="domain" description="Alpha/beta hydrolase fold-5" evidence="1">
    <location>
        <begin position="68"/>
        <end position="238"/>
    </location>
</feature>
<evidence type="ECO:0000259" key="1">
    <source>
        <dbReference type="Pfam" id="PF12695"/>
    </source>
</evidence>
<dbReference type="InterPro" id="IPR029059">
    <property type="entry name" value="AB_hydrolase_5"/>
</dbReference>
<evidence type="ECO:0000313" key="2">
    <source>
        <dbReference type="EMBL" id="SMH38423.1"/>
    </source>
</evidence>
<proteinExistence type="predicted"/>
<dbReference type="Proteomes" id="UP000193435">
    <property type="component" value="Unassembled WGS sequence"/>
</dbReference>
<protein>
    <submittedName>
        <fullName evidence="2">Alpha/beta hydrolase family protein</fullName>
    </submittedName>
</protein>
<dbReference type="OrthoDB" id="9780932at2"/>
<dbReference type="Gene3D" id="3.40.50.1820">
    <property type="entry name" value="alpha/beta hydrolase"/>
    <property type="match status" value="1"/>
</dbReference>
<gene>
    <name evidence="2" type="ORF">SAMN04488700_2137</name>
</gene>
<keyword evidence="2" id="KW-0378">Hydrolase</keyword>
<dbReference type="GO" id="GO:0016787">
    <property type="term" value="F:hydrolase activity"/>
    <property type="evidence" value="ECO:0007669"/>
    <property type="project" value="UniProtKB-KW"/>
</dbReference>
<organism evidence="2 3">
    <name type="scientific">Carnobacterium iners</name>
    <dbReference type="NCBI Taxonomy" id="1073423"/>
    <lineage>
        <taxon>Bacteria</taxon>
        <taxon>Bacillati</taxon>
        <taxon>Bacillota</taxon>
        <taxon>Bacilli</taxon>
        <taxon>Lactobacillales</taxon>
        <taxon>Carnobacteriaceae</taxon>
        <taxon>Carnobacterium</taxon>
    </lineage>
</organism>
<sequence>MKNKKKIAVWLTLTLLLLVTIGFVTLKNLTYQPSSLALEAATNTSSYTVETTNNVVYFKPTKKPLNSSLIFYQGALVNQKSYSIWASKLASEGYPVYLVHHPFNLAITNKNKAKDIVEEYAIKDYIIGGHSLGGVMASRYAHDKQKDPTIDKGSLKGIFFLASYPDSNGSLKNTDLSVLSVTGSNDGVLNQESYLESKKFLPDDTLYSSIEGGNHAGFGSYGPQKGDSSATITNKEQQRILYSTLFSWLKTFGN</sequence>
<dbReference type="AlphaFoldDB" id="A0A1X7NLN3"/>
<dbReference type="Pfam" id="PF12695">
    <property type="entry name" value="Abhydrolase_5"/>
    <property type="match status" value="1"/>
</dbReference>
<reference evidence="2 3" key="1">
    <citation type="submission" date="2017-04" db="EMBL/GenBank/DDBJ databases">
        <authorList>
            <person name="Afonso C.L."/>
            <person name="Miller P.J."/>
            <person name="Scott M.A."/>
            <person name="Spackman E."/>
            <person name="Goraichik I."/>
            <person name="Dimitrov K.M."/>
            <person name="Suarez D.L."/>
            <person name="Swayne D.E."/>
        </authorList>
    </citation>
    <scope>NUCLEOTIDE SEQUENCE [LARGE SCALE GENOMIC DNA]</scope>
    <source>
        <strain evidence="2 3">LMG26642</strain>
    </source>
</reference>